<dbReference type="Pfam" id="PF06042">
    <property type="entry name" value="NTP_transf_6"/>
    <property type="match status" value="1"/>
</dbReference>
<name>A0A7W4PKU1_9PROT</name>
<gene>
    <name evidence="1" type="ORF">HLH28_07450</name>
</gene>
<proteinExistence type="predicted"/>
<comment type="caution">
    <text evidence="1">The sequence shown here is derived from an EMBL/GenBank/DDBJ whole genome shotgun (WGS) entry which is preliminary data.</text>
</comment>
<dbReference type="Proteomes" id="UP000578030">
    <property type="component" value="Unassembled WGS sequence"/>
</dbReference>
<organism evidence="1 2">
    <name type="scientific">Gluconacetobacter tumulisoli</name>
    <dbReference type="NCBI Taxonomy" id="1286189"/>
    <lineage>
        <taxon>Bacteria</taxon>
        <taxon>Pseudomonadati</taxon>
        <taxon>Pseudomonadota</taxon>
        <taxon>Alphaproteobacteria</taxon>
        <taxon>Acetobacterales</taxon>
        <taxon>Acetobacteraceae</taxon>
        <taxon>Gluconacetobacter</taxon>
    </lineage>
</organism>
<dbReference type="PANTHER" id="PTHR39166:SF1">
    <property type="entry name" value="BLL1166 PROTEIN"/>
    <property type="match status" value="1"/>
</dbReference>
<dbReference type="EMBL" id="JABEQM010000004">
    <property type="protein sequence ID" value="MBB2201415.1"/>
    <property type="molecule type" value="Genomic_DNA"/>
</dbReference>
<sequence length="192" mass="21732">MKEAQETKLRAVIAESPLLSPFLARWDQLSLPDVWLAAGAVAQTVWNHKFRYPSAHGINDIDIIYFDADNLSEDAETAHSVRIRAAFRDVPVWIDVKNQARVHCWYKEKFGYSIPPYTSIAKAIATFPTTATAIGLRPHDTGLDVCAPYGMSDLFGSVARPNRKQITREIYEKKLAKWKASWPDLTIIGWDE</sequence>
<protein>
    <submittedName>
        <fullName evidence="1">Nucleotidyltransferase family protein</fullName>
    </submittedName>
</protein>
<keyword evidence="2" id="KW-1185">Reference proteome</keyword>
<dbReference type="PANTHER" id="PTHR39166">
    <property type="entry name" value="BLL1166 PROTEIN"/>
    <property type="match status" value="1"/>
</dbReference>
<dbReference type="InterPro" id="IPR009267">
    <property type="entry name" value="NTP_transf_6"/>
</dbReference>
<accession>A0A7W4PKU1</accession>
<evidence type="ECO:0000313" key="1">
    <source>
        <dbReference type="EMBL" id="MBB2201415.1"/>
    </source>
</evidence>
<evidence type="ECO:0000313" key="2">
    <source>
        <dbReference type="Proteomes" id="UP000578030"/>
    </source>
</evidence>
<keyword evidence="1" id="KW-0808">Transferase</keyword>
<dbReference type="AlphaFoldDB" id="A0A7W4PKU1"/>
<reference evidence="1 2" key="1">
    <citation type="submission" date="2020-04" db="EMBL/GenBank/DDBJ databases">
        <title>Description of novel Gluconacetobacter.</title>
        <authorList>
            <person name="Sombolestani A."/>
        </authorList>
    </citation>
    <scope>NUCLEOTIDE SEQUENCE [LARGE SCALE GENOMIC DNA]</scope>
    <source>
        <strain evidence="1 2">LMG 27802</strain>
    </source>
</reference>
<dbReference type="GO" id="GO:0016740">
    <property type="term" value="F:transferase activity"/>
    <property type="evidence" value="ECO:0007669"/>
    <property type="project" value="UniProtKB-KW"/>
</dbReference>
<dbReference type="RefSeq" id="WP_182956833.1">
    <property type="nucleotide sequence ID" value="NZ_JABEQM010000004.1"/>
</dbReference>